<dbReference type="EMBL" id="CAJNOQ010028288">
    <property type="protein sequence ID" value="CAF1560222.1"/>
    <property type="molecule type" value="Genomic_DNA"/>
</dbReference>
<evidence type="ECO:0000313" key="3">
    <source>
        <dbReference type="Proteomes" id="UP000663829"/>
    </source>
</evidence>
<dbReference type="EMBL" id="CAJOBC010094037">
    <property type="protein sequence ID" value="CAF4421698.1"/>
    <property type="molecule type" value="Genomic_DNA"/>
</dbReference>
<keyword evidence="3" id="KW-1185">Reference proteome</keyword>
<reference evidence="1" key="1">
    <citation type="submission" date="2021-02" db="EMBL/GenBank/DDBJ databases">
        <authorList>
            <person name="Nowell W R."/>
        </authorList>
    </citation>
    <scope>NUCLEOTIDE SEQUENCE</scope>
</reference>
<protein>
    <submittedName>
        <fullName evidence="1">Uncharacterized protein</fullName>
    </submittedName>
</protein>
<feature type="non-terminal residue" evidence="1">
    <location>
        <position position="328"/>
    </location>
</feature>
<evidence type="ECO:0000313" key="2">
    <source>
        <dbReference type="EMBL" id="CAF4421698.1"/>
    </source>
</evidence>
<dbReference type="Proteomes" id="UP000681722">
    <property type="component" value="Unassembled WGS sequence"/>
</dbReference>
<gene>
    <name evidence="1" type="ORF">GPM918_LOCUS39718</name>
    <name evidence="2" type="ORF">SRO942_LOCUS40617</name>
</gene>
<organism evidence="1 3">
    <name type="scientific">Didymodactylos carnosus</name>
    <dbReference type="NCBI Taxonomy" id="1234261"/>
    <lineage>
        <taxon>Eukaryota</taxon>
        <taxon>Metazoa</taxon>
        <taxon>Spiralia</taxon>
        <taxon>Gnathifera</taxon>
        <taxon>Rotifera</taxon>
        <taxon>Eurotatoria</taxon>
        <taxon>Bdelloidea</taxon>
        <taxon>Philodinida</taxon>
        <taxon>Philodinidae</taxon>
        <taxon>Didymodactylos</taxon>
    </lineage>
</organism>
<name>A0A815XQ58_9BILA</name>
<sequence length="328" mass="36333">QIASSNFSVANAVTTTFTTTKIDSEPLLKISDTTSSELTDQIHLPDKSVDSTATSGTSAHLDPIKMLLSILTADQQIMAETYVKTGKLESMIKCYFYVIDPESCLSVAKVLPTLTTNVADSNATIRLDQELPSFMPVLQSDLPLMINITSDDVPTGLDLALSSLLPTTQSLSTITIGNNGPIVGSDELPLLQLVAKELVTDEKIRKIARNILTYKSVLMSKTDIVNIPTHSPMNREQAKQRLLNDNLIKRNLFFSSRNKTNNTLVQHEGFMKSFPADSSLTEQWAFMKKLSQYDLTWQQYLNSFNNGQQITIDPITNKPIITSFNVHT</sequence>
<comment type="caution">
    <text evidence="1">The sequence shown here is derived from an EMBL/GenBank/DDBJ whole genome shotgun (WGS) entry which is preliminary data.</text>
</comment>
<dbReference type="Proteomes" id="UP000663829">
    <property type="component" value="Unassembled WGS sequence"/>
</dbReference>
<evidence type="ECO:0000313" key="1">
    <source>
        <dbReference type="EMBL" id="CAF1560222.1"/>
    </source>
</evidence>
<accession>A0A815XQ58</accession>
<proteinExistence type="predicted"/>
<dbReference type="AlphaFoldDB" id="A0A815XQ58"/>
<feature type="non-terminal residue" evidence="1">
    <location>
        <position position="1"/>
    </location>
</feature>